<evidence type="ECO:0000313" key="1">
    <source>
        <dbReference type="EMBL" id="NKY01177.1"/>
    </source>
</evidence>
<dbReference type="Gene3D" id="2.30.110.10">
    <property type="entry name" value="Electron Transport, Fmn-binding Protein, Chain A"/>
    <property type="match status" value="1"/>
</dbReference>
<dbReference type="InterPro" id="IPR012349">
    <property type="entry name" value="Split_barrel_FMN-bd"/>
</dbReference>
<dbReference type="RefSeq" id="WP_006367485.1">
    <property type="nucleotide sequence ID" value="NZ_CP072203.1"/>
</dbReference>
<dbReference type="GeneID" id="90158736"/>
<dbReference type="EMBL" id="JAAXPC010000003">
    <property type="protein sequence ID" value="NKY01177.1"/>
    <property type="molecule type" value="Genomic_DNA"/>
</dbReference>
<name>A0A846WJD3_9ACTN</name>
<dbReference type="InterPro" id="IPR024747">
    <property type="entry name" value="Pyridox_Oxase-rel"/>
</dbReference>
<protein>
    <submittedName>
        <fullName evidence="1">Pyridoxamine 5'-phosphate oxidase family protein</fullName>
    </submittedName>
</protein>
<gene>
    <name evidence="1" type="ORF">HGA05_06295</name>
</gene>
<evidence type="ECO:0000313" key="2">
    <source>
        <dbReference type="Proteomes" id="UP000563898"/>
    </source>
</evidence>
<dbReference type="SUPFAM" id="SSF50475">
    <property type="entry name" value="FMN-binding split barrel"/>
    <property type="match status" value="1"/>
</dbReference>
<dbReference type="OMA" id="HYVRITP"/>
<reference evidence="1 2" key="1">
    <citation type="submission" date="2020-04" db="EMBL/GenBank/DDBJ databases">
        <title>MicrobeNet Type strains.</title>
        <authorList>
            <person name="Nicholson A.C."/>
        </authorList>
    </citation>
    <scope>NUCLEOTIDE SEQUENCE [LARGE SCALE GENOMIC DNA]</scope>
    <source>
        <strain evidence="1 2">ATCC BAA-14</strain>
    </source>
</reference>
<dbReference type="AlphaFoldDB" id="A0A846WJD3"/>
<organism evidence="1 2">
    <name type="scientific">Gordonia polyisoprenivorans</name>
    <dbReference type="NCBI Taxonomy" id="84595"/>
    <lineage>
        <taxon>Bacteria</taxon>
        <taxon>Bacillati</taxon>
        <taxon>Actinomycetota</taxon>
        <taxon>Actinomycetes</taxon>
        <taxon>Mycobacteriales</taxon>
        <taxon>Gordoniaceae</taxon>
        <taxon>Gordonia</taxon>
    </lineage>
</organism>
<sequence>MVDNPVQELPVDEAWALLASKEVGRLAVSVGGQPDIFPVNYYAGEKRILFRTGEGTKLSELVVNSHVAFESDFYGDGATGWSVVAKGSARILSRGDEIAAADELPLQPWIPTIKYNYVEITVDEISARRFQFGPEPERYPV</sequence>
<proteinExistence type="predicted"/>
<accession>A0A846WJD3</accession>
<dbReference type="Pfam" id="PF12900">
    <property type="entry name" value="Pyridox_ox_2"/>
    <property type="match status" value="1"/>
</dbReference>
<comment type="caution">
    <text evidence="1">The sequence shown here is derived from an EMBL/GenBank/DDBJ whole genome shotgun (WGS) entry which is preliminary data.</text>
</comment>
<dbReference type="Proteomes" id="UP000563898">
    <property type="component" value="Unassembled WGS sequence"/>
</dbReference>